<accession>A0A6A6UF78</accession>
<sequence>MQLTQASIVAYLAFTGFAAAAAAPPRPAAPAPPQRPTVPTYNVQNIQCSSGAPFCCSPTDQNSDNLFAQTGKGTTCSAMKGSSVQCNSVVVCCNNNVAGVDNSGSQSCSANLAAPITYRT</sequence>
<evidence type="ECO:0008006" key="4">
    <source>
        <dbReference type="Google" id="ProtNLM"/>
    </source>
</evidence>
<evidence type="ECO:0000256" key="1">
    <source>
        <dbReference type="SAM" id="SignalP"/>
    </source>
</evidence>
<feature type="chain" id="PRO_5025631179" description="Hydrophobin" evidence="1">
    <location>
        <begin position="23"/>
        <end position="120"/>
    </location>
</feature>
<dbReference type="EMBL" id="MU004234">
    <property type="protein sequence ID" value="KAF2670211.1"/>
    <property type="molecule type" value="Genomic_DNA"/>
</dbReference>
<dbReference type="Proteomes" id="UP000799302">
    <property type="component" value="Unassembled WGS sequence"/>
</dbReference>
<organism evidence="2 3">
    <name type="scientific">Microthyrium microscopicum</name>
    <dbReference type="NCBI Taxonomy" id="703497"/>
    <lineage>
        <taxon>Eukaryota</taxon>
        <taxon>Fungi</taxon>
        <taxon>Dikarya</taxon>
        <taxon>Ascomycota</taxon>
        <taxon>Pezizomycotina</taxon>
        <taxon>Dothideomycetes</taxon>
        <taxon>Dothideomycetes incertae sedis</taxon>
        <taxon>Microthyriales</taxon>
        <taxon>Microthyriaceae</taxon>
        <taxon>Microthyrium</taxon>
    </lineage>
</organism>
<gene>
    <name evidence="2" type="ORF">BT63DRAFT_424160</name>
</gene>
<protein>
    <recommendedName>
        <fullName evidence="4">Hydrophobin</fullName>
    </recommendedName>
</protein>
<keyword evidence="1" id="KW-0732">Signal</keyword>
<evidence type="ECO:0000313" key="2">
    <source>
        <dbReference type="EMBL" id="KAF2670211.1"/>
    </source>
</evidence>
<reference evidence="2" key="1">
    <citation type="journal article" date="2020" name="Stud. Mycol.">
        <title>101 Dothideomycetes genomes: a test case for predicting lifestyles and emergence of pathogens.</title>
        <authorList>
            <person name="Haridas S."/>
            <person name="Albert R."/>
            <person name="Binder M."/>
            <person name="Bloem J."/>
            <person name="Labutti K."/>
            <person name="Salamov A."/>
            <person name="Andreopoulos B."/>
            <person name="Baker S."/>
            <person name="Barry K."/>
            <person name="Bills G."/>
            <person name="Bluhm B."/>
            <person name="Cannon C."/>
            <person name="Castanera R."/>
            <person name="Culley D."/>
            <person name="Daum C."/>
            <person name="Ezra D."/>
            <person name="Gonzalez J."/>
            <person name="Henrissat B."/>
            <person name="Kuo A."/>
            <person name="Liang C."/>
            <person name="Lipzen A."/>
            <person name="Lutzoni F."/>
            <person name="Magnuson J."/>
            <person name="Mondo S."/>
            <person name="Nolan M."/>
            <person name="Ohm R."/>
            <person name="Pangilinan J."/>
            <person name="Park H.-J."/>
            <person name="Ramirez L."/>
            <person name="Alfaro M."/>
            <person name="Sun H."/>
            <person name="Tritt A."/>
            <person name="Yoshinaga Y."/>
            <person name="Zwiers L.-H."/>
            <person name="Turgeon B."/>
            <person name="Goodwin S."/>
            <person name="Spatafora J."/>
            <person name="Crous P."/>
            <person name="Grigoriev I."/>
        </authorList>
    </citation>
    <scope>NUCLEOTIDE SEQUENCE</scope>
    <source>
        <strain evidence="2">CBS 115976</strain>
    </source>
</reference>
<evidence type="ECO:0000313" key="3">
    <source>
        <dbReference type="Proteomes" id="UP000799302"/>
    </source>
</evidence>
<name>A0A6A6UF78_9PEZI</name>
<keyword evidence="3" id="KW-1185">Reference proteome</keyword>
<dbReference type="AlphaFoldDB" id="A0A6A6UF78"/>
<dbReference type="OrthoDB" id="4174256at2759"/>
<proteinExistence type="predicted"/>
<feature type="signal peptide" evidence="1">
    <location>
        <begin position="1"/>
        <end position="22"/>
    </location>
</feature>